<proteinExistence type="predicted"/>
<keyword evidence="4" id="KW-1185">Reference proteome</keyword>
<reference evidence="3 4" key="1">
    <citation type="journal article" date="2014" name="Genome Announc.">
        <title>Draft Genome Sequence of Fervidicella metallireducens Strain AeBT, an Iron-Reducing Thermoanaerobe from the Great Artesian Basin.</title>
        <authorList>
            <person name="Patel B.K."/>
        </authorList>
    </citation>
    <scope>NUCLEOTIDE SEQUENCE [LARGE SCALE GENOMIC DNA]</scope>
    <source>
        <strain evidence="3 4">AeB</strain>
    </source>
</reference>
<dbReference type="Proteomes" id="UP000019681">
    <property type="component" value="Unassembled WGS sequence"/>
</dbReference>
<dbReference type="AlphaFoldDB" id="A0A017RUC1"/>
<evidence type="ECO:0008006" key="5">
    <source>
        <dbReference type="Google" id="ProtNLM"/>
    </source>
</evidence>
<accession>A0A017RUC1</accession>
<comment type="caution">
    <text evidence="3">The sequence shown here is derived from an EMBL/GenBank/DDBJ whole genome shotgun (WGS) entry which is preliminary data.</text>
</comment>
<dbReference type="EMBL" id="AZQP01000031">
    <property type="protein sequence ID" value="EYE88004.1"/>
    <property type="molecule type" value="Genomic_DNA"/>
</dbReference>
<dbReference type="InterPro" id="IPR005039">
    <property type="entry name" value="Ant_C"/>
</dbReference>
<sequence>MNELIKVNYSTEEPTVSARELHKFLEIATEFRHWFPRMCEYGFKEGIDYTPVIFDHPQNHQPTRDYCLTIPMAKEICMIQRTEKGKMARQYFLSIEKAWNTPEMVMSRALKMAENQIQSLKLVNSRLNVENEIMRPKAEYFDELVDRNLLTNFRDTAKELKIKEKDFIGFLIDKKYIYRDKKGKIKPYADKNNGLFEIKEAKNEKTGWAGTQTLITPKGRETFRLLIKGAVI</sequence>
<evidence type="ECO:0000313" key="4">
    <source>
        <dbReference type="Proteomes" id="UP000019681"/>
    </source>
</evidence>
<dbReference type="Pfam" id="PF03374">
    <property type="entry name" value="ANT"/>
    <property type="match status" value="1"/>
</dbReference>
<dbReference type="RefSeq" id="WP_035380425.1">
    <property type="nucleotide sequence ID" value="NZ_AZQP01000031.1"/>
</dbReference>
<organism evidence="3 4">
    <name type="scientific">Fervidicella metallireducens AeB</name>
    <dbReference type="NCBI Taxonomy" id="1403537"/>
    <lineage>
        <taxon>Bacteria</taxon>
        <taxon>Bacillati</taxon>
        <taxon>Bacillota</taxon>
        <taxon>Clostridia</taxon>
        <taxon>Eubacteriales</taxon>
        <taxon>Clostridiaceae</taxon>
        <taxon>Fervidicella</taxon>
    </lineage>
</organism>
<dbReference type="InterPro" id="IPR013557">
    <property type="entry name" value="AntA/B_antirep"/>
</dbReference>
<dbReference type="STRING" id="1403537.Q428_10120"/>
<protein>
    <recommendedName>
        <fullName evidence="5">Antirepressor</fullName>
    </recommendedName>
</protein>
<dbReference type="GO" id="GO:0003677">
    <property type="term" value="F:DNA binding"/>
    <property type="evidence" value="ECO:0007669"/>
    <property type="project" value="InterPro"/>
</dbReference>
<evidence type="ECO:0000259" key="2">
    <source>
        <dbReference type="Pfam" id="PF08346"/>
    </source>
</evidence>
<dbReference type="Pfam" id="PF08346">
    <property type="entry name" value="AntA"/>
    <property type="match status" value="1"/>
</dbReference>
<name>A0A017RUC1_9CLOT</name>
<feature type="domain" description="AntA/AntB antirepressor" evidence="2">
    <location>
        <begin position="16"/>
        <end position="82"/>
    </location>
</feature>
<feature type="domain" description="Antirepressor protein C-terminal" evidence="1">
    <location>
        <begin position="130"/>
        <end position="228"/>
    </location>
</feature>
<evidence type="ECO:0000313" key="3">
    <source>
        <dbReference type="EMBL" id="EYE88004.1"/>
    </source>
</evidence>
<gene>
    <name evidence="3" type="ORF">Q428_10120</name>
</gene>
<evidence type="ECO:0000259" key="1">
    <source>
        <dbReference type="Pfam" id="PF03374"/>
    </source>
</evidence>
<dbReference type="OrthoDB" id="9812611at2"/>